<dbReference type="KEGG" id="cthi:THC_0411"/>
<evidence type="ECO:0000313" key="11">
    <source>
        <dbReference type="Proteomes" id="UP000068196"/>
    </source>
</evidence>
<evidence type="ECO:0000256" key="7">
    <source>
        <dbReference type="SAM" id="MobiDB-lite"/>
    </source>
</evidence>
<dbReference type="Pfam" id="PF01476">
    <property type="entry name" value="LysM"/>
    <property type="match status" value="3"/>
</dbReference>
<gene>
    <name evidence="10" type="ORF">THC_0411</name>
</gene>
<dbReference type="PROSITE" id="PS51782">
    <property type="entry name" value="LYSM"/>
    <property type="match status" value="3"/>
</dbReference>
<dbReference type="PANTHER" id="PTHR47053">
    <property type="entry name" value="MUREIN DD-ENDOPEPTIDASE MEPH-RELATED"/>
    <property type="match status" value="1"/>
</dbReference>
<evidence type="ECO:0000256" key="1">
    <source>
        <dbReference type="ARBA" id="ARBA00007074"/>
    </source>
</evidence>
<feature type="domain" description="NlpC/P60" evidence="9">
    <location>
        <begin position="272"/>
        <end position="394"/>
    </location>
</feature>
<feature type="compositionally biased region" description="Polar residues" evidence="7">
    <location>
        <begin position="416"/>
        <end position="433"/>
    </location>
</feature>
<keyword evidence="3" id="KW-0732">Signal</keyword>
<evidence type="ECO:0000256" key="6">
    <source>
        <dbReference type="ARBA" id="ARBA00022807"/>
    </source>
</evidence>
<dbReference type="InterPro" id="IPR038765">
    <property type="entry name" value="Papain-like_cys_pep_sf"/>
</dbReference>
<dbReference type="Pfam" id="PF00877">
    <property type="entry name" value="NLPC_P60"/>
    <property type="match status" value="1"/>
</dbReference>
<reference evidence="10 11" key="1">
    <citation type="journal article" date="2016" name="Int. J. Syst. Evol. Microbiol.">
        <title>Caldimicrobium thiodismutans sp. nov., a sulfur-disproportionating bacterium isolated from a hot spring, and emended description of the genus Caldimicrobium.</title>
        <authorList>
            <person name="Kojima H."/>
            <person name="Umezawa K."/>
            <person name="Fukui M."/>
        </authorList>
    </citation>
    <scope>NUCLEOTIDE SEQUENCE [LARGE SCALE GENOMIC DNA]</scope>
    <source>
        <strain evidence="10 11">TF1</strain>
    </source>
</reference>
<name>A0A0U5AFM4_9BACT</name>
<dbReference type="RefSeq" id="WP_231938366.1">
    <property type="nucleotide sequence ID" value="NZ_AP014945.1"/>
</dbReference>
<feature type="region of interest" description="Disordered" evidence="7">
    <location>
        <begin position="412"/>
        <end position="433"/>
    </location>
</feature>
<evidence type="ECO:0000259" key="9">
    <source>
        <dbReference type="PROSITE" id="PS51935"/>
    </source>
</evidence>
<evidence type="ECO:0000256" key="4">
    <source>
        <dbReference type="ARBA" id="ARBA00022737"/>
    </source>
</evidence>
<dbReference type="CDD" id="cd00118">
    <property type="entry name" value="LysM"/>
    <property type="match status" value="2"/>
</dbReference>
<dbReference type="PANTHER" id="PTHR47053:SF1">
    <property type="entry name" value="MUREIN DD-ENDOPEPTIDASE MEPH-RELATED"/>
    <property type="match status" value="1"/>
</dbReference>
<reference evidence="11" key="2">
    <citation type="journal article" date="2016" name="Int. J. Syst. Evol. Microbiol.">
        <title>Caldimicrobium thiodismutans sp. nov., a sulfur-disproportionating bacterium isolated from a hot spring.</title>
        <authorList>
            <person name="Kojima H."/>
            <person name="Umezawa K."/>
            <person name="Fukui M."/>
        </authorList>
    </citation>
    <scope>NUCLEOTIDE SEQUENCE [LARGE SCALE GENOMIC DNA]</scope>
    <source>
        <strain evidence="11">TF1</strain>
    </source>
</reference>
<dbReference type="Gene3D" id="3.10.350.10">
    <property type="entry name" value="LysM domain"/>
    <property type="match status" value="3"/>
</dbReference>
<dbReference type="SUPFAM" id="SSF54001">
    <property type="entry name" value="Cysteine proteinases"/>
    <property type="match status" value="1"/>
</dbReference>
<keyword evidence="5" id="KW-0378">Hydrolase</keyword>
<accession>A0A0U5AFM4</accession>
<keyword evidence="11" id="KW-1185">Reference proteome</keyword>
<dbReference type="Gene3D" id="3.90.1720.10">
    <property type="entry name" value="endopeptidase domain like (from Nostoc punctiforme)"/>
    <property type="match status" value="1"/>
</dbReference>
<dbReference type="PROSITE" id="PS51935">
    <property type="entry name" value="NLPC_P60"/>
    <property type="match status" value="1"/>
</dbReference>
<organism evidence="10 11">
    <name type="scientific">Caldimicrobium thiodismutans</name>
    <dbReference type="NCBI Taxonomy" id="1653476"/>
    <lineage>
        <taxon>Bacteria</taxon>
        <taxon>Pseudomonadati</taxon>
        <taxon>Thermodesulfobacteriota</taxon>
        <taxon>Thermodesulfobacteria</taxon>
        <taxon>Thermodesulfobacteriales</taxon>
        <taxon>Thermodesulfobacteriaceae</taxon>
        <taxon>Caldimicrobium</taxon>
    </lineage>
</organism>
<dbReference type="EMBL" id="AP014945">
    <property type="protein sequence ID" value="BAU22807.1"/>
    <property type="molecule type" value="Genomic_DNA"/>
</dbReference>
<dbReference type="Proteomes" id="UP000068196">
    <property type="component" value="Chromosome"/>
</dbReference>
<evidence type="ECO:0000256" key="3">
    <source>
        <dbReference type="ARBA" id="ARBA00022729"/>
    </source>
</evidence>
<dbReference type="SMART" id="SM00257">
    <property type="entry name" value="LysM"/>
    <property type="match status" value="3"/>
</dbReference>
<dbReference type="AlphaFoldDB" id="A0A0U5AFM4"/>
<dbReference type="SUPFAM" id="SSF54106">
    <property type="entry name" value="LysM domain"/>
    <property type="match status" value="3"/>
</dbReference>
<feature type="domain" description="LysM" evidence="8">
    <location>
        <begin position="41"/>
        <end position="84"/>
    </location>
</feature>
<evidence type="ECO:0000256" key="5">
    <source>
        <dbReference type="ARBA" id="ARBA00022801"/>
    </source>
</evidence>
<dbReference type="GO" id="GO:0006508">
    <property type="term" value="P:proteolysis"/>
    <property type="evidence" value="ECO:0007669"/>
    <property type="project" value="UniProtKB-KW"/>
</dbReference>
<proteinExistence type="inferred from homology"/>
<feature type="domain" description="LysM" evidence="8">
    <location>
        <begin position="175"/>
        <end position="218"/>
    </location>
</feature>
<protein>
    <recommendedName>
        <fullName evidence="12">Peptidoglycan endopeptidase</fullName>
    </recommendedName>
</protein>
<evidence type="ECO:0000256" key="2">
    <source>
        <dbReference type="ARBA" id="ARBA00022670"/>
    </source>
</evidence>
<comment type="similarity">
    <text evidence="1">Belongs to the peptidase C40 family.</text>
</comment>
<keyword evidence="2" id="KW-0645">Protease</keyword>
<keyword evidence="4" id="KW-0677">Repeat</keyword>
<dbReference type="InterPro" id="IPR036779">
    <property type="entry name" value="LysM_dom_sf"/>
</dbReference>
<keyword evidence="6" id="KW-0788">Thiol protease</keyword>
<dbReference type="InterPro" id="IPR000064">
    <property type="entry name" value="NLP_P60_dom"/>
</dbReference>
<feature type="domain" description="LysM" evidence="8">
    <location>
        <begin position="112"/>
        <end position="155"/>
    </location>
</feature>
<dbReference type="InterPro" id="IPR051202">
    <property type="entry name" value="Peptidase_C40"/>
</dbReference>
<sequence>MKQKLIIPGKNLSPSPVEEGHPLVHEKTAIPSEPPKEESYITHQIAKGENLYRISKKYAVPLDEILRINQVSPQQLKPGMTLKIPKSKPSYEVQNLKPEKTKQALPQEPQKIYYIVKKGDTLQKIAKKNGITLEELKRLNHLSAKRVKPGQKLLVKILPPVRPEERELPAAGEDKYHIVKPGETLYSIALLYQVPLEKLMEANHLENNIIVVGQKLRIPPKLEIAEKPFVLQSPKESLESKEESLSQKFEKNILDKKNKILTPAMLSKEGEKALQQKFIELSANLADARYKLGGTGNGYLDCSAFVKLVYEELGINLPRSSLQQYQVGVPVERSELIPGDLVFFKTNGKRISHVGIYIGDNRFIHISSSRKRVSIDVLDDPYFQKRYAGAKRVLNGEVLEYFQDYLNKAQKDNSSKKSLTNPSSENTTSEAIL</sequence>
<dbReference type="GO" id="GO:0008234">
    <property type="term" value="F:cysteine-type peptidase activity"/>
    <property type="evidence" value="ECO:0007669"/>
    <property type="project" value="UniProtKB-KW"/>
</dbReference>
<dbReference type="InterPro" id="IPR018392">
    <property type="entry name" value="LysM"/>
</dbReference>
<evidence type="ECO:0000259" key="8">
    <source>
        <dbReference type="PROSITE" id="PS51782"/>
    </source>
</evidence>
<evidence type="ECO:0000313" key="10">
    <source>
        <dbReference type="EMBL" id="BAU22807.1"/>
    </source>
</evidence>
<evidence type="ECO:0008006" key="12">
    <source>
        <dbReference type="Google" id="ProtNLM"/>
    </source>
</evidence>
<feature type="region of interest" description="Disordered" evidence="7">
    <location>
        <begin position="1"/>
        <end position="20"/>
    </location>
</feature>
<dbReference type="STRING" id="1653476.THC_0411"/>